<dbReference type="Proteomes" id="UP000799755">
    <property type="component" value="Unassembled WGS sequence"/>
</dbReference>
<evidence type="ECO:0000313" key="1">
    <source>
        <dbReference type="EMBL" id="KAF2465336.1"/>
    </source>
</evidence>
<protein>
    <submittedName>
        <fullName evidence="1">Uncharacterized protein</fullName>
    </submittedName>
</protein>
<dbReference type="EMBL" id="MU003530">
    <property type="protein sequence ID" value="KAF2465336.1"/>
    <property type="molecule type" value="Genomic_DNA"/>
</dbReference>
<organism evidence="1 2">
    <name type="scientific">Lindgomyces ingoldianus</name>
    <dbReference type="NCBI Taxonomy" id="673940"/>
    <lineage>
        <taxon>Eukaryota</taxon>
        <taxon>Fungi</taxon>
        <taxon>Dikarya</taxon>
        <taxon>Ascomycota</taxon>
        <taxon>Pezizomycotina</taxon>
        <taxon>Dothideomycetes</taxon>
        <taxon>Pleosporomycetidae</taxon>
        <taxon>Pleosporales</taxon>
        <taxon>Lindgomycetaceae</taxon>
        <taxon>Lindgomyces</taxon>
    </lineage>
</organism>
<evidence type="ECO:0000313" key="2">
    <source>
        <dbReference type="Proteomes" id="UP000799755"/>
    </source>
</evidence>
<comment type="caution">
    <text evidence="1">The sequence shown here is derived from an EMBL/GenBank/DDBJ whole genome shotgun (WGS) entry which is preliminary data.</text>
</comment>
<reference evidence="1" key="1">
    <citation type="journal article" date="2020" name="Stud. Mycol.">
        <title>101 Dothideomycetes genomes: a test case for predicting lifestyles and emergence of pathogens.</title>
        <authorList>
            <person name="Haridas S."/>
            <person name="Albert R."/>
            <person name="Binder M."/>
            <person name="Bloem J."/>
            <person name="Labutti K."/>
            <person name="Salamov A."/>
            <person name="Andreopoulos B."/>
            <person name="Baker S."/>
            <person name="Barry K."/>
            <person name="Bills G."/>
            <person name="Bluhm B."/>
            <person name="Cannon C."/>
            <person name="Castanera R."/>
            <person name="Culley D."/>
            <person name="Daum C."/>
            <person name="Ezra D."/>
            <person name="Gonzalez J."/>
            <person name="Henrissat B."/>
            <person name="Kuo A."/>
            <person name="Liang C."/>
            <person name="Lipzen A."/>
            <person name="Lutzoni F."/>
            <person name="Magnuson J."/>
            <person name="Mondo S."/>
            <person name="Nolan M."/>
            <person name="Ohm R."/>
            <person name="Pangilinan J."/>
            <person name="Park H.-J."/>
            <person name="Ramirez L."/>
            <person name="Alfaro M."/>
            <person name="Sun H."/>
            <person name="Tritt A."/>
            <person name="Yoshinaga Y."/>
            <person name="Zwiers L.-H."/>
            <person name="Turgeon B."/>
            <person name="Goodwin S."/>
            <person name="Spatafora J."/>
            <person name="Crous P."/>
            <person name="Grigoriev I."/>
        </authorList>
    </citation>
    <scope>NUCLEOTIDE SEQUENCE</scope>
    <source>
        <strain evidence="1">ATCC 200398</strain>
    </source>
</reference>
<sequence>MAIDTNKSGPFGFVTRYIAPGGHRIPVPTPPHPVRPSPRPYTNTPFGTHWYSEKLESHSPTTDYTPGCWHDDVDYCSQDLSSLSSLKFKRPWGKETVMATETDYEQTTDTATVTETTTEKPDVHREKKVTVKAPQQVLRAWRRQENALEPNIQASDSSDFTSTSSSDSETDDETYQTNTFHIYLQPSPHAHAPDGLLHNIADADGIREGSNEGKASYKLSIDGGEQMKEGESPDGVHQERTNWKSEKEDFEGKWEESEYDGMEIESN</sequence>
<gene>
    <name evidence="1" type="ORF">BDR25DRAFT_306770</name>
</gene>
<name>A0ACB6QGR4_9PLEO</name>
<keyword evidence="2" id="KW-1185">Reference proteome</keyword>
<accession>A0ACB6QGR4</accession>
<proteinExistence type="predicted"/>